<dbReference type="AlphaFoldDB" id="A0A9W9FVV5"/>
<feature type="region of interest" description="Disordered" evidence="1">
    <location>
        <begin position="1"/>
        <end position="86"/>
    </location>
</feature>
<reference evidence="2" key="1">
    <citation type="submission" date="2022-11" db="EMBL/GenBank/DDBJ databases">
        <authorList>
            <person name="Petersen C."/>
        </authorList>
    </citation>
    <scope>NUCLEOTIDE SEQUENCE</scope>
    <source>
        <strain evidence="2">IBT 30069</strain>
    </source>
</reference>
<evidence type="ECO:0000256" key="1">
    <source>
        <dbReference type="SAM" id="MobiDB-lite"/>
    </source>
</evidence>
<evidence type="ECO:0000313" key="2">
    <source>
        <dbReference type="EMBL" id="KAJ5107361.1"/>
    </source>
</evidence>
<keyword evidence="3" id="KW-1185">Reference proteome</keyword>
<organism evidence="2 3">
    <name type="scientific">Penicillium angulare</name>
    <dbReference type="NCBI Taxonomy" id="116970"/>
    <lineage>
        <taxon>Eukaryota</taxon>
        <taxon>Fungi</taxon>
        <taxon>Dikarya</taxon>
        <taxon>Ascomycota</taxon>
        <taxon>Pezizomycotina</taxon>
        <taxon>Eurotiomycetes</taxon>
        <taxon>Eurotiomycetidae</taxon>
        <taxon>Eurotiales</taxon>
        <taxon>Aspergillaceae</taxon>
        <taxon>Penicillium</taxon>
    </lineage>
</organism>
<proteinExistence type="predicted"/>
<reference evidence="2" key="2">
    <citation type="journal article" date="2023" name="IMA Fungus">
        <title>Comparative genomic study of the Penicillium genus elucidates a diverse pangenome and 15 lateral gene transfer events.</title>
        <authorList>
            <person name="Petersen C."/>
            <person name="Sorensen T."/>
            <person name="Nielsen M.R."/>
            <person name="Sondergaard T.E."/>
            <person name="Sorensen J.L."/>
            <person name="Fitzpatrick D.A."/>
            <person name="Frisvad J.C."/>
            <person name="Nielsen K.L."/>
        </authorList>
    </citation>
    <scope>NUCLEOTIDE SEQUENCE</scope>
    <source>
        <strain evidence="2">IBT 30069</strain>
    </source>
</reference>
<dbReference type="EMBL" id="JAPQKH010000003">
    <property type="protein sequence ID" value="KAJ5107361.1"/>
    <property type="molecule type" value="Genomic_DNA"/>
</dbReference>
<comment type="caution">
    <text evidence="2">The sequence shown here is derived from an EMBL/GenBank/DDBJ whole genome shotgun (WGS) entry which is preliminary data.</text>
</comment>
<sequence>MSLFGSKVNVGGGVPKSLFGGEAPRDDGGSKSLFGSKVTQDGGGIFKRKPRSPSPRSLKRKGKQRQDEVSVEIGGPSRPKYGDEGNIAWNGESSSIVKLLRTRYKRWDFGHDPITQFRDAPNDWNSEDNDINEHDIDAVIQRCKDRIEDGIMPQWWKEKLKRYRKYRKMENEVEATENLSLSRDTLVRLKVLEAAVEHIKKKGDTFQQMVNLKPIMAAYRSGKLEARSSYVSYWSNGKRMTDMIKFQWDDVDKYHKACGGVSFCVEGCTVREDMYAYHNPPYRGTIPAHYVEYPNLVNIELVLKGPGAPDSASICRTFLDDTGATFARIYLDDLQNIVQKSGKPCPFLCYMDMAGVFGTTVVPTCKVDCNILSPTDLSLLRPWFPLQVTITEQIWQPGSLQRLAPGSLLRSVLYTGTAPDNSAGPLYISETHGGITSLLPSVDVCNAKARPLESYAVGDPSTLGSFFAPPRPLLYFHPDGLRAVAW</sequence>
<name>A0A9W9FVV5_9EURO</name>
<gene>
    <name evidence="2" type="ORF">N7456_004036</name>
</gene>
<evidence type="ECO:0000313" key="3">
    <source>
        <dbReference type="Proteomes" id="UP001149165"/>
    </source>
</evidence>
<feature type="compositionally biased region" description="Basic residues" evidence="1">
    <location>
        <begin position="46"/>
        <end position="63"/>
    </location>
</feature>
<dbReference type="OrthoDB" id="4326688at2759"/>
<accession>A0A9W9FVV5</accession>
<protein>
    <submittedName>
        <fullName evidence="2">Uncharacterized protein</fullName>
    </submittedName>
</protein>
<dbReference type="Proteomes" id="UP001149165">
    <property type="component" value="Unassembled WGS sequence"/>
</dbReference>